<feature type="signal peptide" evidence="2">
    <location>
        <begin position="1"/>
        <end position="22"/>
    </location>
</feature>
<feature type="region of interest" description="Disordered" evidence="1">
    <location>
        <begin position="172"/>
        <end position="199"/>
    </location>
</feature>
<name>A0A7W7NSN3_9SPHN</name>
<protein>
    <submittedName>
        <fullName evidence="3">Flagellar motility protein MotE (MotC chaperone)</fullName>
    </submittedName>
</protein>
<keyword evidence="4" id="KW-1185">Reference proteome</keyword>
<dbReference type="SUPFAM" id="SSF158791">
    <property type="entry name" value="MgtE N-terminal domain-like"/>
    <property type="match status" value="1"/>
</dbReference>
<reference evidence="3 4" key="1">
    <citation type="submission" date="2020-08" db="EMBL/GenBank/DDBJ databases">
        <title>Functional genomics of gut bacteria from endangered species of beetles.</title>
        <authorList>
            <person name="Carlos-Shanley C."/>
        </authorList>
    </citation>
    <scope>NUCLEOTIDE SEQUENCE [LARGE SCALE GENOMIC DNA]</scope>
    <source>
        <strain evidence="3 4">S00224</strain>
    </source>
</reference>
<evidence type="ECO:0000313" key="4">
    <source>
        <dbReference type="Proteomes" id="UP000575241"/>
    </source>
</evidence>
<accession>A0A7W7NSN3</accession>
<keyword evidence="3" id="KW-0969">Cilium</keyword>
<dbReference type="EMBL" id="JACHLN010000003">
    <property type="protein sequence ID" value="MBB4840153.1"/>
    <property type="molecule type" value="Genomic_DNA"/>
</dbReference>
<feature type="compositionally biased region" description="Basic and acidic residues" evidence="1">
    <location>
        <begin position="77"/>
        <end position="87"/>
    </location>
</feature>
<evidence type="ECO:0000256" key="2">
    <source>
        <dbReference type="SAM" id="SignalP"/>
    </source>
</evidence>
<dbReference type="AlphaFoldDB" id="A0A7W7NSN3"/>
<dbReference type="Proteomes" id="UP000575241">
    <property type="component" value="Unassembled WGS sequence"/>
</dbReference>
<comment type="caution">
    <text evidence="3">The sequence shown here is derived from an EMBL/GenBank/DDBJ whole genome shotgun (WGS) entry which is preliminary data.</text>
</comment>
<feature type="compositionally biased region" description="Low complexity" evidence="1">
    <location>
        <begin position="176"/>
        <end position="199"/>
    </location>
</feature>
<evidence type="ECO:0000313" key="3">
    <source>
        <dbReference type="EMBL" id="MBB4840153.1"/>
    </source>
</evidence>
<feature type="chain" id="PRO_5031121928" evidence="2">
    <location>
        <begin position="23"/>
        <end position="199"/>
    </location>
</feature>
<keyword evidence="3" id="KW-0966">Cell projection</keyword>
<keyword evidence="3" id="KW-0282">Flagellum</keyword>
<gene>
    <name evidence="3" type="ORF">HNP52_003245</name>
</gene>
<feature type="region of interest" description="Disordered" evidence="1">
    <location>
        <begin position="74"/>
        <end position="107"/>
    </location>
</feature>
<evidence type="ECO:0000256" key="1">
    <source>
        <dbReference type="SAM" id="MobiDB-lite"/>
    </source>
</evidence>
<proteinExistence type="predicted"/>
<organism evidence="3 4">
    <name type="scientific">Sphingomonas kyeonggiensis</name>
    <dbReference type="NCBI Taxonomy" id="1268553"/>
    <lineage>
        <taxon>Bacteria</taxon>
        <taxon>Pseudomonadati</taxon>
        <taxon>Pseudomonadota</taxon>
        <taxon>Alphaproteobacteria</taxon>
        <taxon>Sphingomonadales</taxon>
        <taxon>Sphingomonadaceae</taxon>
        <taxon>Sphingomonas</taxon>
    </lineage>
</organism>
<keyword evidence="2" id="KW-0732">Signal</keyword>
<sequence length="199" mass="20703">MARPSLLLLTAGVAGMAVVANAATIATGQQDSSANTTRLGNAITQDMNDRDAAAARRKRGLDLREQAAKAATARLAADAEARKKQDEAQQMAGGPNGAPGAAPNPADSQFDELARIYQAMKPKAAAVVFEQLDMEVQMKVAQRMRERSTAMIMAAMTPKGAASLSMALARRNAGHAQAQPQAVAAAPRQATGPAQAARR</sequence>
<dbReference type="RefSeq" id="WP_184168652.1">
    <property type="nucleotide sequence ID" value="NZ_JACHLN010000003.1"/>
</dbReference>